<feature type="transmembrane region" description="Helical" evidence="7">
    <location>
        <begin position="63"/>
        <end position="84"/>
    </location>
</feature>
<keyword evidence="4 7" id="KW-0812">Transmembrane</keyword>
<evidence type="ECO:0000256" key="5">
    <source>
        <dbReference type="ARBA" id="ARBA00022989"/>
    </source>
</evidence>
<dbReference type="PANTHER" id="PTHR30353:SF0">
    <property type="entry name" value="TRANSMEMBRANE PROTEIN"/>
    <property type="match status" value="1"/>
</dbReference>
<keyword evidence="11" id="KW-1185">Reference proteome</keyword>
<dbReference type="GO" id="GO:0005886">
    <property type="term" value="C:plasma membrane"/>
    <property type="evidence" value="ECO:0007669"/>
    <property type="project" value="UniProtKB-SubCell"/>
</dbReference>
<feature type="compositionally biased region" description="Basic residues" evidence="8">
    <location>
        <begin position="250"/>
        <end position="259"/>
    </location>
</feature>
<evidence type="ECO:0000256" key="1">
    <source>
        <dbReference type="ARBA" id="ARBA00004651"/>
    </source>
</evidence>
<reference evidence="10 11" key="1">
    <citation type="journal article" date="2007" name="Genome Res.">
        <title>Genome characteristics of facultatively symbiotic Frankia sp. strains reflect host range and host plant biogeography.</title>
        <authorList>
            <person name="Normand P."/>
            <person name="Lapierre P."/>
            <person name="Tisa L.S."/>
            <person name="Gogarten J.P."/>
            <person name="Alloisio N."/>
            <person name="Bagnarol E."/>
            <person name="Bassi C.A."/>
            <person name="Berry A.M."/>
            <person name="Bickhart D.M."/>
            <person name="Choisne N."/>
            <person name="Couloux A."/>
            <person name="Cournoyer B."/>
            <person name="Cruveiller S."/>
            <person name="Daubin V."/>
            <person name="Demange N."/>
            <person name="Francino M.P."/>
            <person name="Goltsman E."/>
            <person name="Huang Y."/>
            <person name="Kopp O.R."/>
            <person name="Labarre L."/>
            <person name="Lapidus A."/>
            <person name="Lavire C."/>
            <person name="Marechal J."/>
            <person name="Martinez M."/>
            <person name="Mastronunzio J.E."/>
            <person name="Mullin B.C."/>
            <person name="Niemann J."/>
            <person name="Pujic P."/>
            <person name="Rawnsley T."/>
            <person name="Rouy Z."/>
            <person name="Schenowitz C."/>
            <person name="Sellstedt A."/>
            <person name="Tavares F."/>
            <person name="Tomkins J.P."/>
            <person name="Vallenet D."/>
            <person name="Valverde C."/>
            <person name="Wall L.G."/>
            <person name="Wang Y."/>
            <person name="Medigue C."/>
            <person name="Benson D.R."/>
        </authorList>
    </citation>
    <scope>NUCLEOTIDE SEQUENCE [LARGE SCALE GENOMIC DNA]</scope>
    <source>
        <strain evidence="11">DSM 45986 / CECT 9034 / ACN14a</strain>
    </source>
</reference>
<evidence type="ECO:0000256" key="3">
    <source>
        <dbReference type="ARBA" id="ARBA00022475"/>
    </source>
</evidence>
<evidence type="ECO:0000259" key="9">
    <source>
        <dbReference type="Pfam" id="PF09335"/>
    </source>
</evidence>
<dbReference type="HOGENOM" id="CLU_044208_2_2_11"/>
<comment type="similarity">
    <text evidence="2 7">Belongs to the DedA family.</text>
</comment>
<gene>
    <name evidence="10" type="ordered locus">FRAAL4823</name>
</gene>
<feature type="domain" description="VTT" evidence="9">
    <location>
        <begin position="43"/>
        <end position="167"/>
    </location>
</feature>
<keyword evidence="5 7" id="KW-1133">Transmembrane helix</keyword>
<evidence type="ECO:0000256" key="4">
    <source>
        <dbReference type="ARBA" id="ARBA00022692"/>
    </source>
</evidence>
<dbReference type="Pfam" id="PF09335">
    <property type="entry name" value="VTT_dom"/>
    <property type="match status" value="1"/>
</dbReference>
<protein>
    <submittedName>
        <fullName evidence="10">Hypothetical membrane protein</fullName>
    </submittedName>
</protein>
<evidence type="ECO:0000313" key="10">
    <source>
        <dbReference type="EMBL" id="CAJ63464.1"/>
    </source>
</evidence>
<dbReference type="PANTHER" id="PTHR30353">
    <property type="entry name" value="INNER MEMBRANE PROTEIN DEDA-RELATED"/>
    <property type="match status" value="1"/>
</dbReference>
<dbReference type="KEGG" id="fal:FRAAL4823"/>
<dbReference type="STRING" id="326424.FRAAL4823"/>
<dbReference type="InterPro" id="IPR032818">
    <property type="entry name" value="DedA-like"/>
</dbReference>
<feature type="transmembrane region" description="Helical" evidence="7">
    <location>
        <begin position="181"/>
        <end position="203"/>
    </location>
</feature>
<accession>Q0RGC4</accession>
<dbReference type="Proteomes" id="UP000000657">
    <property type="component" value="Chromosome"/>
</dbReference>
<evidence type="ECO:0000256" key="6">
    <source>
        <dbReference type="ARBA" id="ARBA00023136"/>
    </source>
</evidence>
<dbReference type="AlphaFoldDB" id="Q0RGC4"/>
<keyword evidence="6 7" id="KW-0472">Membrane</keyword>
<comment type="subcellular location">
    <subcellularLocation>
        <location evidence="1 7">Cell membrane</location>
        <topology evidence="1 7">Multi-pass membrane protein</topology>
    </subcellularLocation>
</comment>
<evidence type="ECO:0000256" key="2">
    <source>
        <dbReference type="ARBA" id="ARBA00010792"/>
    </source>
</evidence>
<dbReference type="InterPro" id="IPR032816">
    <property type="entry name" value="VTT_dom"/>
</dbReference>
<evidence type="ECO:0000256" key="8">
    <source>
        <dbReference type="SAM" id="MobiDB-lite"/>
    </source>
</evidence>
<keyword evidence="3 7" id="KW-1003">Cell membrane</keyword>
<evidence type="ECO:0000313" key="11">
    <source>
        <dbReference type="Proteomes" id="UP000000657"/>
    </source>
</evidence>
<dbReference type="eggNOG" id="COG0586">
    <property type="taxonomic scope" value="Bacteria"/>
</dbReference>
<feature type="transmembrane region" description="Helical" evidence="7">
    <location>
        <begin position="148"/>
        <end position="169"/>
    </location>
</feature>
<dbReference type="EMBL" id="CT573213">
    <property type="protein sequence ID" value="CAJ63464.1"/>
    <property type="molecule type" value="Genomic_DNA"/>
</dbReference>
<feature type="region of interest" description="Disordered" evidence="8">
    <location>
        <begin position="206"/>
        <end position="294"/>
    </location>
</feature>
<name>Q0RGC4_FRAAA</name>
<proteinExistence type="inferred from homology"/>
<feature type="transmembrane region" description="Helical" evidence="7">
    <location>
        <begin position="24"/>
        <end position="43"/>
    </location>
</feature>
<evidence type="ECO:0000256" key="7">
    <source>
        <dbReference type="RuleBase" id="RU367016"/>
    </source>
</evidence>
<feature type="compositionally biased region" description="Basic and acidic residues" evidence="8">
    <location>
        <begin position="208"/>
        <end position="249"/>
    </location>
</feature>
<sequence>MRGLRWETTWGVFDQLVDAMSGAWWTYLLVWGICLLDAVLPVVPSETMVITGGVLASSGDLNLILIMVVGAVGAFAGDNLAYGLGRLFGERVARLVVRGPRGERTLDWARRTLDRRGVTLIIAARFVPGGRTATTLVAGTTHFDYRRFVPAAAVGAIGWSGYNALLGFVGGSTFTDAPWKGFILAFGLAGTVTVAIEGGRWLWSRRHPHDDRAAGDGGADERETDERETDEHGGNEHGGNEHGADDPRAGRARGKRARGGRAWAGDRDAVGQPASTAEILAPVSPPRSDTGIHR</sequence>
<organism evidence="10 11">
    <name type="scientific">Frankia alni (strain DSM 45986 / CECT 9034 / ACN14a)</name>
    <dbReference type="NCBI Taxonomy" id="326424"/>
    <lineage>
        <taxon>Bacteria</taxon>
        <taxon>Bacillati</taxon>
        <taxon>Actinomycetota</taxon>
        <taxon>Actinomycetes</taxon>
        <taxon>Frankiales</taxon>
        <taxon>Frankiaceae</taxon>
        <taxon>Frankia</taxon>
    </lineage>
</organism>